<dbReference type="InterPro" id="IPR050595">
    <property type="entry name" value="Bact_response_regulator"/>
</dbReference>
<dbReference type="PROSITE" id="PS50110">
    <property type="entry name" value="RESPONSE_REGULATORY"/>
    <property type="match status" value="1"/>
</dbReference>
<protein>
    <recommendedName>
        <fullName evidence="1">Stage 0 sporulation protein A homolog</fullName>
    </recommendedName>
</protein>
<feature type="modified residue" description="4-aspartylphosphate" evidence="4">
    <location>
        <position position="53"/>
    </location>
</feature>
<keyword evidence="2 4" id="KW-0597">Phosphoprotein</keyword>
<proteinExistence type="predicted"/>
<evidence type="ECO:0000313" key="7">
    <source>
        <dbReference type="Proteomes" id="UP001164187"/>
    </source>
</evidence>
<dbReference type="PANTHER" id="PTHR44591:SF3">
    <property type="entry name" value="RESPONSE REGULATORY DOMAIN-CONTAINING PROTEIN"/>
    <property type="match status" value="1"/>
</dbReference>
<feature type="domain" description="Response regulatory" evidence="5">
    <location>
        <begin position="2"/>
        <end position="117"/>
    </location>
</feature>
<dbReference type="SMART" id="SM00850">
    <property type="entry name" value="LytTR"/>
    <property type="match status" value="1"/>
</dbReference>
<evidence type="ECO:0000259" key="5">
    <source>
        <dbReference type="PROSITE" id="PS50110"/>
    </source>
</evidence>
<dbReference type="Gene3D" id="2.40.50.1020">
    <property type="entry name" value="LytTr DNA-binding domain"/>
    <property type="match status" value="1"/>
</dbReference>
<keyword evidence="7" id="KW-1185">Reference proteome</keyword>
<keyword evidence="6" id="KW-0238">DNA-binding</keyword>
<dbReference type="Pfam" id="PF00072">
    <property type="entry name" value="Response_reg"/>
    <property type="match status" value="1"/>
</dbReference>
<organism evidence="6 7">
    <name type="scientific">Peptostreptococcus equinus</name>
    <dbReference type="NCBI Taxonomy" id="3003601"/>
    <lineage>
        <taxon>Bacteria</taxon>
        <taxon>Bacillati</taxon>
        <taxon>Bacillota</taxon>
        <taxon>Clostridia</taxon>
        <taxon>Peptostreptococcales</taxon>
        <taxon>Peptostreptococcaceae</taxon>
        <taxon>Peptostreptococcus</taxon>
    </lineage>
</organism>
<dbReference type="SMART" id="SM00448">
    <property type="entry name" value="REC"/>
    <property type="match status" value="1"/>
</dbReference>
<dbReference type="GO" id="GO:0003677">
    <property type="term" value="F:DNA binding"/>
    <property type="evidence" value="ECO:0007669"/>
    <property type="project" value="UniProtKB-KW"/>
</dbReference>
<evidence type="ECO:0000256" key="4">
    <source>
        <dbReference type="PROSITE-ProRule" id="PRU00169"/>
    </source>
</evidence>
<dbReference type="PANTHER" id="PTHR44591">
    <property type="entry name" value="STRESS RESPONSE REGULATOR PROTEIN 1"/>
    <property type="match status" value="1"/>
</dbReference>
<evidence type="ECO:0000256" key="1">
    <source>
        <dbReference type="ARBA" id="ARBA00018672"/>
    </source>
</evidence>
<reference evidence="6" key="1">
    <citation type="submission" date="2022-12" db="EMBL/GenBank/DDBJ databases">
        <title>Peptostreptococcus.</title>
        <authorList>
            <person name="Lee S.H."/>
        </authorList>
    </citation>
    <scope>NUCLEOTIDE SEQUENCE</scope>
    <source>
        <strain evidence="6">CBA3647</strain>
    </source>
</reference>
<dbReference type="Proteomes" id="UP001164187">
    <property type="component" value="Chromosome"/>
</dbReference>
<sequence>MKILLCEDNNKDLNTIKNNIKTLECVEYVLTANDGSEALKIAKNNLFDLLITDIDMPKLSGLDLAQNIKNNINNDLLTIFITAYPKYSINSHQVRPIDFLVKPIDYSRLIESINIANDFLISKKINKHISIEDSIFTYKFRKSINMVNFDNILFFEKSGRSVNLCLDNDTLIKFYSDFQNIINRVPHYFFQSSSKYIINLKKVYRVVPSSRTHSEIFFTDSNLSAYLDKKKEVSFLSKYHTTKY</sequence>
<comment type="function">
    <text evidence="3">May play the central regulatory role in sporulation. It may be an element of the effector pathway responsible for the activation of sporulation genes in response to nutritional stress. Spo0A may act in concert with spo0H (a sigma factor) to control the expression of some genes that are critical to the sporulation process.</text>
</comment>
<dbReference type="EMBL" id="CP114052">
    <property type="protein sequence ID" value="WAW14504.1"/>
    <property type="molecule type" value="Genomic_DNA"/>
</dbReference>
<evidence type="ECO:0000256" key="2">
    <source>
        <dbReference type="ARBA" id="ARBA00022553"/>
    </source>
</evidence>
<name>A0ABY7JPT5_9FIRM</name>
<dbReference type="InterPro" id="IPR007492">
    <property type="entry name" value="LytTR_DNA-bd_dom"/>
</dbReference>
<dbReference type="RefSeq" id="WP_269311194.1">
    <property type="nucleotide sequence ID" value="NZ_CP114052.1"/>
</dbReference>
<dbReference type="InterPro" id="IPR011006">
    <property type="entry name" value="CheY-like_superfamily"/>
</dbReference>
<evidence type="ECO:0000256" key="3">
    <source>
        <dbReference type="ARBA" id="ARBA00024867"/>
    </source>
</evidence>
<accession>A0ABY7JPT5</accession>
<dbReference type="Pfam" id="PF04397">
    <property type="entry name" value="LytTR"/>
    <property type="match status" value="1"/>
</dbReference>
<dbReference type="InterPro" id="IPR001789">
    <property type="entry name" value="Sig_transdc_resp-reg_receiver"/>
</dbReference>
<evidence type="ECO:0000313" key="6">
    <source>
        <dbReference type="EMBL" id="WAW14504.1"/>
    </source>
</evidence>
<dbReference type="Gene3D" id="3.40.50.2300">
    <property type="match status" value="1"/>
</dbReference>
<dbReference type="SUPFAM" id="SSF52172">
    <property type="entry name" value="CheY-like"/>
    <property type="match status" value="1"/>
</dbReference>
<gene>
    <name evidence="6" type="ORF">O0R46_07840</name>
</gene>